<proteinExistence type="predicted"/>
<dbReference type="RefSeq" id="WP_138127129.1">
    <property type="nucleotide sequence ID" value="NZ_SWLG01000008.1"/>
</dbReference>
<comment type="caution">
    <text evidence="3">The sequence shown here is derived from an EMBL/GenBank/DDBJ whole genome shotgun (WGS) entry which is preliminary data.</text>
</comment>
<evidence type="ECO:0000256" key="1">
    <source>
        <dbReference type="ARBA" id="ARBA00023004"/>
    </source>
</evidence>
<keyword evidence="1" id="KW-0408">Iron</keyword>
<dbReference type="InterPro" id="IPR008988">
    <property type="entry name" value="Transcriptional_repressor_C"/>
</dbReference>
<name>A0A5R9F009_9BACL</name>
<sequence>MVLTELSRGELAKITDFSTVNELVQRRLIHLGMKENTEVCIKRKLPFGGPCMIEACGQGISIRLNEAKNIRIEKL</sequence>
<dbReference type="SMART" id="SM00899">
    <property type="entry name" value="FeoA"/>
    <property type="match status" value="1"/>
</dbReference>
<protein>
    <submittedName>
        <fullName evidence="3">Ferrous iron transport protein A</fullName>
    </submittedName>
</protein>
<keyword evidence="4" id="KW-1185">Reference proteome</keyword>
<dbReference type="InterPro" id="IPR052713">
    <property type="entry name" value="FeoA"/>
</dbReference>
<organism evidence="3 4">
    <name type="scientific">Exobacillus caeni</name>
    <dbReference type="NCBI Taxonomy" id="2574798"/>
    <lineage>
        <taxon>Bacteria</taxon>
        <taxon>Bacillati</taxon>
        <taxon>Bacillota</taxon>
        <taxon>Bacilli</taxon>
        <taxon>Bacillales</taxon>
        <taxon>Guptibacillaceae</taxon>
        <taxon>Exobacillus</taxon>
    </lineage>
</organism>
<dbReference type="PANTHER" id="PTHR42954:SF1">
    <property type="entry name" value="FERROUS IRON TRANSPORTER FEOA DOMAIN-CONTAINING PROTEIN"/>
    <property type="match status" value="1"/>
</dbReference>
<dbReference type="Gene3D" id="2.30.30.90">
    <property type="match status" value="1"/>
</dbReference>
<dbReference type="EMBL" id="SWLG01000008">
    <property type="protein sequence ID" value="TLS36932.1"/>
    <property type="molecule type" value="Genomic_DNA"/>
</dbReference>
<dbReference type="AlphaFoldDB" id="A0A5R9F009"/>
<dbReference type="PANTHER" id="PTHR42954">
    <property type="entry name" value="FE(2+) TRANSPORT PROTEIN A"/>
    <property type="match status" value="1"/>
</dbReference>
<dbReference type="Pfam" id="PF04023">
    <property type="entry name" value="FeoA"/>
    <property type="match status" value="1"/>
</dbReference>
<accession>A0A5R9F009</accession>
<dbReference type="GO" id="GO:0046914">
    <property type="term" value="F:transition metal ion binding"/>
    <property type="evidence" value="ECO:0007669"/>
    <property type="project" value="InterPro"/>
</dbReference>
<evidence type="ECO:0000259" key="2">
    <source>
        <dbReference type="SMART" id="SM00899"/>
    </source>
</evidence>
<dbReference type="OrthoDB" id="9811076at2"/>
<reference evidence="3 4" key="1">
    <citation type="submission" date="2019-04" db="EMBL/GenBank/DDBJ databases">
        <title>Bacillus caeni sp. nov., a bacterium isolated from mangrove sediment.</title>
        <authorList>
            <person name="Huang H."/>
            <person name="Mo K."/>
            <person name="Hu Y."/>
        </authorList>
    </citation>
    <scope>NUCLEOTIDE SEQUENCE [LARGE SCALE GENOMIC DNA]</scope>
    <source>
        <strain evidence="3 4">HB172195</strain>
    </source>
</reference>
<evidence type="ECO:0000313" key="4">
    <source>
        <dbReference type="Proteomes" id="UP000308230"/>
    </source>
</evidence>
<dbReference type="Proteomes" id="UP000308230">
    <property type="component" value="Unassembled WGS sequence"/>
</dbReference>
<feature type="domain" description="Ferrous iron transporter FeoA-like" evidence="2">
    <location>
        <begin position="1"/>
        <end position="74"/>
    </location>
</feature>
<dbReference type="InterPro" id="IPR007167">
    <property type="entry name" value="Fe-transptr_FeoA-like"/>
</dbReference>
<dbReference type="InterPro" id="IPR038157">
    <property type="entry name" value="FeoA_core_dom"/>
</dbReference>
<gene>
    <name evidence="3" type="ORF">FCL54_13325</name>
</gene>
<evidence type="ECO:0000313" key="3">
    <source>
        <dbReference type="EMBL" id="TLS36932.1"/>
    </source>
</evidence>
<dbReference type="SUPFAM" id="SSF50037">
    <property type="entry name" value="C-terminal domain of transcriptional repressors"/>
    <property type="match status" value="1"/>
</dbReference>